<evidence type="ECO:0000256" key="5">
    <source>
        <dbReference type="ARBA" id="ARBA00022741"/>
    </source>
</evidence>
<feature type="chain" id="PRO_5041389357" evidence="12">
    <location>
        <begin position="30"/>
        <end position="638"/>
    </location>
</feature>
<feature type="domain" description="Gnk2-homologous" evidence="14">
    <location>
        <begin position="154"/>
        <end position="260"/>
    </location>
</feature>
<gene>
    <name evidence="15" type="ORF">OSB04_000538</name>
</gene>
<dbReference type="Gene3D" id="3.30.430.20">
    <property type="entry name" value="Gnk2 domain, C-X8-C-X2-C motif"/>
    <property type="match status" value="2"/>
</dbReference>
<dbReference type="CDD" id="cd23509">
    <property type="entry name" value="Gnk2-like"/>
    <property type="match status" value="2"/>
</dbReference>
<dbReference type="PROSITE" id="PS51473">
    <property type="entry name" value="GNK2"/>
    <property type="match status" value="2"/>
</dbReference>
<evidence type="ECO:0000256" key="10">
    <source>
        <dbReference type="PROSITE-ProRule" id="PRU10141"/>
    </source>
</evidence>
<proteinExistence type="predicted"/>
<evidence type="ECO:0000256" key="12">
    <source>
        <dbReference type="SAM" id="SignalP"/>
    </source>
</evidence>
<evidence type="ECO:0000313" key="16">
    <source>
        <dbReference type="Proteomes" id="UP001172457"/>
    </source>
</evidence>
<dbReference type="SUPFAM" id="SSF56112">
    <property type="entry name" value="Protein kinase-like (PK-like)"/>
    <property type="match status" value="1"/>
</dbReference>
<evidence type="ECO:0000256" key="8">
    <source>
        <dbReference type="ARBA" id="ARBA00023170"/>
    </source>
</evidence>
<dbReference type="PROSITE" id="PS00107">
    <property type="entry name" value="PROTEIN_KINASE_ATP"/>
    <property type="match status" value="1"/>
</dbReference>
<keyword evidence="11" id="KW-0812">Transmembrane</keyword>
<dbReference type="PROSITE" id="PS50011">
    <property type="entry name" value="PROTEIN_KINASE_DOM"/>
    <property type="match status" value="1"/>
</dbReference>
<keyword evidence="16" id="KW-1185">Reference proteome</keyword>
<dbReference type="InterPro" id="IPR000719">
    <property type="entry name" value="Prot_kinase_dom"/>
</dbReference>
<dbReference type="InterPro" id="IPR052059">
    <property type="entry name" value="CR_Ser/Thr_kinase"/>
</dbReference>
<feature type="transmembrane region" description="Helical" evidence="11">
    <location>
        <begin position="281"/>
        <end position="306"/>
    </location>
</feature>
<reference evidence="15" key="1">
    <citation type="submission" date="2023-03" db="EMBL/GenBank/DDBJ databases">
        <title>Chromosome-scale reference genome and RAD-based genetic map of yellow starthistle (Centaurea solstitialis) reveal putative structural variation and QTLs associated with invader traits.</title>
        <authorList>
            <person name="Reatini B."/>
            <person name="Cang F.A."/>
            <person name="Jiang Q."/>
            <person name="Mckibben M.T.W."/>
            <person name="Barker M.S."/>
            <person name="Rieseberg L.H."/>
            <person name="Dlugosch K.M."/>
        </authorList>
    </citation>
    <scope>NUCLEOTIDE SEQUENCE</scope>
    <source>
        <strain evidence="15">CAN-66</strain>
        <tissue evidence="15">Leaf</tissue>
    </source>
</reference>
<dbReference type="InterPro" id="IPR008271">
    <property type="entry name" value="Ser/Thr_kinase_AS"/>
</dbReference>
<keyword evidence="9" id="KW-0325">Glycoprotein</keyword>
<dbReference type="Gene3D" id="1.10.510.10">
    <property type="entry name" value="Transferase(Phosphotransferase) domain 1"/>
    <property type="match status" value="1"/>
</dbReference>
<dbReference type="InterPro" id="IPR038408">
    <property type="entry name" value="GNK2_sf"/>
</dbReference>
<keyword evidence="1" id="KW-0723">Serine/threonine-protein kinase</keyword>
<evidence type="ECO:0000256" key="2">
    <source>
        <dbReference type="ARBA" id="ARBA00022679"/>
    </source>
</evidence>
<keyword evidence="3 12" id="KW-0732">Signal</keyword>
<dbReference type="Proteomes" id="UP001172457">
    <property type="component" value="Chromosome 1"/>
</dbReference>
<keyword evidence="8" id="KW-0675">Receptor</keyword>
<keyword evidence="11" id="KW-0472">Membrane</keyword>
<organism evidence="15 16">
    <name type="scientific">Centaurea solstitialis</name>
    <name type="common">yellow star-thistle</name>
    <dbReference type="NCBI Taxonomy" id="347529"/>
    <lineage>
        <taxon>Eukaryota</taxon>
        <taxon>Viridiplantae</taxon>
        <taxon>Streptophyta</taxon>
        <taxon>Embryophyta</taxon>
        <taxon>Tracheophyta</taxon>
        <taxon>Spermatophyta</taxon>
        <taxon>Magnoliopsida</taxon>
        <taxon>eudicotyledons</taxon>
        <taxon>Gunneridae</taxon>
        <taxon>Pentapetalae</taxon>
        <taxon>asterids</taxon>
        <taxon>campanulids</taxon>
        <taxon>Asterales</taxon>
        <taxon>Asteraceae</taxon>
        <taxon>Carduoideae</taxon>
        <taxon>Cardueae</taxon>
        <taxon>Centaureinae</taxon>
        <taxon>Centaurea</taxon>
    </lineage>
</organism>
<keyword evidence="4" id="KW-0677">Repeat</keyword>
<evidence type="ECO:0000259" key="14">
    <source>
        <dbReference type="PROSITE" id="PS51473"/>
    </source>
</evidence>
<evidence type="ECO:0000256" key="1">
    <source>
        <dbReference type="ARBA" id="ARBA00022527"/>
    </source>
</evidence>
<dbReference type="Gene3D" id="3.30.200.20">
    <property type="entry name" value="Phosphorylase Kinase, domain 1"/>
    <property type="match status" value="1"/>
</dbReference>
<dbReference type="SMART" id="SM00220">
    <property type="entry name" value="S_TKc"/>
    <property type="match status" value="1"/>
</dbReference>
<dbReference type="InterPro" id="IPR017441">
    <property type="entry name" value="Protein_kinase_ATP_BS"/>
</dbReference>
<keyword evidence="6" id="KW-0418">Kinase</keyword>
<feature type="signal peptide" evidence="12">
    <location>
        <begin position="1"/>
        <end position="29"/>
    </location>
</feature>
<sequence>MSTRSHHWLSWWPMATMVLLLFILKQGNSQLNTTNTTGNMVIRSFCDRVDAMSPSDFFRNLNTTFATLRRQLSTDGVRFARAQNLGQADSVYGTAQCRQYLSTGQCIDCIDVGVSTLARCTTGNGAYAILDDCFLRYQNYGDYYNDPTIIEDVGRTAVGVCSDQSSSEPTTFNKFMEAFLSDIRIATPRTSDFYVSSTRKSPIGNATTLYAIAQCVENTTRIVCQNCLNRAYNNLYGCLPHTEGKAIDLGCFMRYSETPFFKENQTTNIIPFLKEGSSRKVGLPVAVSVCIGVFLLILVISIWYTLRKRSKSNGEGEHFTNILIDYLVSDYRCYKDIQLATSNFSEECRIGRGGFGEVYKAIIEEKHVVAVKKLLVRDGRARIEFDNEVKMMSSVRHRNLVRVLGWSSEGPQLLLVMEYMPKGSLDKYLWGEKKGSLNWKQRCDIIFGIARGLAHLHHEFHVKIIHRDIKSANILLDDDFQPKIADFGLARFQLDDQSHVSTKFAGTLGYTAPEYATHGHLSEKVDTYSFGIVILEIISGRRCNDVNSQRPGMYYLLEDAWNLYENNMHLKLSDETLDLEDCEAEGVKKIIEIGLTCTQLRVGLRPTMSEVVLLLSNGRSLVRRKMAGKSTLTFGVED</sequence>
<keyword evidence="11" id="KW-1133">Transmembrane helix</keyword>
<dbReference type="GO" id="GO:0005524">
    <property type="term" value="F:ATP binding"/>
    <property type="evidence" value="ECO:0007669"/>
    <property type="project" value="UniProtKB-UniRule"/>
</dbReference>
<dbReference type="CDD" id="cd14066">
    <property type="entry name" value="STKc_IRAK"/>
    <property type="match status" value="1"/>
</dbReference>
<evidence type="ECO:0000256" key="3">
    <source>
        <dbReference type="ARBA" id="ARBA00022729"/>
    </source>
</evidence>
<dbReference type="PROSITE" id="PS00108">
    <property type="entry name" value="PROTEIN_KINASE_ST"/>
    <property type="match status" value="1"/>
</dbReference>
<dbReference type="GO" id="GO:0004674">
    <property type="term" value="F:protein serine/threonine kinase activity"/>
    <property type="evidence" value="ECO:0007669"/>
    <property type="project" value="UniProtKB-KW"/>
</dbReference>
<evidence type="ECO:0000256" key="9">
    <source>
        <dbReference type="ARBA" id="ARBA00023180"/>
    </source>
</evidence>
<feature type="binding site" evidence="10">
    <location>
        <position position="373"/>
    </location>
    <ligand>
        <name>ATP</name>
        <dbReference type="ChEBI" id="CHEBI:30616"/>
    </ligand>
</feature>
<accession>A0AA38WKM2</accession>
<comment type="caution">
    <text evidence="15">The sequence shown here is derived from an EMBL/GenBank/DDBJ whole genome shotgun (WGS) entry which is preliminary data.</text>
</comment>
<feature type="domain" description="Gnk2-homologous" evidence="14">
    <location>
        <begin position="39"/>
        <end position="142"/>
    </location>
</feature>
<dbReference type="Pfam" id="PF00069">
    <property type="entry name" value="Pkinase"/>
    <property type="match status" value="1"/>
</dbReference>
<dbReference type="EMBL" id="JARYMX010000001">
    <property type="protein sequence ID" value="KAJ9564572.1"/>
    <property type="molecule type" value="Genomic_DNA"/>
</dbReference>
<dbReference type="InterPro" id="IPR002902">
    <property type="entry name" value="GNK2"/>
</dbReference>
<dbReference type="PANTHER" id="PTHR47973">
    <property type="entry name" value="CYSTEINE-RICH RECEPTOR-LIKE PROTEIN KINASE 3"/>
    <property type="match status" value="1"/>
</dbReference>
<evidence type="ECO:0000313" key="15">
    <source>
        <dbReference type="EMBL" id="KAJ9564572.1"/>
    </source>
</evidence>
<keyword evidence="2" id="KW-0808">Transferase</keyword>
<keyword evidence="5 10" id="KW-0547">Nucleotide-binding</keyword>
<keyword evidence="7 10" id="KW-0067">ATP-binding</keyword>
<evidence type="ECO:0000256" key="6">
    <source>
        <dbReference type="ARBA" id="ARBA00022777"/>
    </source>
</evidence>
<feature type="domain" description="Protein kinase" evidence="13">
    <location>
        <begin position="344"/>
        <end position="622"/>
    </location>
</feature>
<dbReference type="InterPro" id="IPR011009">
    <property type="entry name" value="Kinase-like_dom_sf"/>
</dbReference>
<dbReference type="AlphaFoldDB" id="A0AA38WKM2"/>
<name>A0AA38WKM2_9ASTR</name>
<evidence type="ECO:0000259" key="13">
    <source>
        <dbReference type="PROSITE" id="PS50011"/>
    </source>
</evidence>
<evidence type="ECO:0000256" key="7">
    <source>
        <dbReference type="ARBA" id="ARBA00022840"/>
    </source>
</evidence>
<evidence type="ECO:0000256" key="4">
    <source>
        <dbReference type="ARBA" id="ARBA00022737"/>
    </source>
</evidence>
<dbReference type="FunFam" id="1.10.510.10:FF:000336">
    <property type="entry name" value="Cysteine-rich receptor-like protein kinase 2"/>
    <property type="match status" value="1"/>
</dbReference>
<protein>
    <submittedName>
        <fullName evidence="15">Uncharacterized protein</fullName>
    </submittedName>
</protein>
<dbReference type="Pfam" id="PF01657">
    <property type="entry name" value="Stress-antifung"/>
    <property type="match status" value="2"/>
</dbReference>
<evidence type="ECO:0000256" key="11">
    <source>
        <dbReference type="SAM" id="Phobius"/>
    </source>
</evidence>